<evidence type="ECO:0000313" key="4">
    <source>
        <dbReference type="EMBL" id="PQJ15301.1"/>
    </source>
</evidence>
<dbReference type="InterPro" id="IPR050271">
    <property type="entry name" value="UDP-glycosyltransferase"/>
</dbReference>
<dbReference type="InterPro" id="IPR010610">
    <property type="entry name" value="EryCIII-like_C"/>
</dbReference>
<evidence type="ECO:0000313" key="5">
    <source>
        <dbReference type="Proteomes" id="UP000239366"/>
    </source>
</evidence>
<dbReference type="InterPro" id="IPR002213">
    <property type="entry name" value="UDP_glucos_trans"/>
</dbReference>
<evidence type="ECO:0000256" key="2">
    <source>
        <dbReference type="ARBA" id="ARBA00022679"/>
    </source>
</evidence>
<organism evidence="4 5">
    <name type="scientific">Aureicoccus marinus</name>
    <dbReference type="NCBI Taxonomy" id="754435"/>
    <lineage>
        <taxon>Bacteria</taxon>
        <taxon>Pseudomonadati</taxon>
        <taxon>Bacteroidota</taxon>
        <taxon>Flavobacteriia</taxon>
        <taxon>Flavobacteriales</taxon>
        <taxon>Flavobacteriaceae</taxon>
        <taxon>Aureicoccus</taxon>
    </lineage>
</organism>
<keyword evidence="5" id="KW-1185">Reference proteome</keyword>
<dbReference type="EMBL" id="MQVX01000001">
    <property type="protein sequence ID" value="PQJ15301.1"/>
    <property type="molecule type" value="Genomic_DNA"/>
</dbReference>
<gene>
    <name evidence="4" type="ORF">BST99_05730</name>
</gene>
<sequence>MKVGIITNGLTGILLESFELSRRLLAEGHQVSHFCPWDVGERVEENGFSFVQLPPVNLFSNHEAFSSDTLGGWKSRWQYFFPRSKKKARAFLGMDAMENALEASDIDYFIIDMQMHEPIFACQKLGIPHVLFSQWFSLHQSSTNPSLRSELIPEPGWKSRLKVGWSWKMELAKVWARRRVYDVLLLDARRRMLFRLAPKYGIKRSSLIKRTFPSAFIYKDKLTLSSTLAELEFEPSPAPHLAIGPLVFESRKDGKSDSEREARLQEIKVKKSVEGVQVIYCSVSSLIAGDESFLDNLIDAVGKRPEWELIIGLGGKIKAETFKDLPPNVHPFDWVPQLKVLSFADLSINHAGIHSVNECIHFGVPMLIYSGKKYDQDGTAARLQASGCAFRADKDLSSPADIRTDIDRVLKTPSYKQQVEVYRSYYQSYRGRMLGDLLK</sequence>
<dbReference type="GO" id="GO:0008194">
    <property type="term" value="F:UDP-glycosyltransferase activity"/>
    <property type="evidence" value="ECO:0007669"/>
    <property type="project" value="InterPro"/>
</dbReference>
<dbReference type="Pfam" id="PF06722">
    <property type="entry name" value="EryCIII-like_C"/>
    <property type="match status" value="1"/>
</dbReference>
<dbReference type="PANTHER" id="PTHR48043">
    <property type="entry name" value="EG:EG0003.4 PROTEIN-RELATED"/>
    <property type="match status" value="1"/>
</dbReference>
<name>A0A2S7T6U2_9FLAO</name>
<comment type="caution">
    <text evidence="4">The sequence shown here is derived from an EMBL/GenBank/DDBJ whole genome shotgun (WGS) entry which is preliminary data.</text>
</comment>
<keyword evidence="1" id="KW-0328">Glycosyltransferase</keyword>
<dbReference type="Gene3D" id="3.40.50.2000">
    <property type="entry name" value="Glycogen Phosphorylase B"/>
    <property type="match status" value="2"/>
</dbReference>
<dbReference type="AlphaFoldDB" id="A0A2S7T6U2"/>
<dbReference type="RefSeq" id="WP_105000951.1">
    <property type="nucleotide sequence ID" value="NZ_MQVX01000001.1"/>
</dbReference>
<evidence type="ECO:0000256" key="1">
    <source>
        <dbReference type="ARBA" id="ARBA00022676"/>
    </source>
</evidence>
<dbReference type="SUPFAM" id="SSF53756">
    <property type="entry name" value="UDP-Glycosyltransferase/glycogen phosphorylase"/>
    <property type="match status" value="1"/>
</dbReference>
<dbReference type="GO" id="GO:0016758">
    <property type="term" value="F:hexosyltransferase activity"/>
    <property type="evidence" value="ECO:0007669"/>
    <property type="project" value="UniProtKB-ARBA"/>
</dbReference>
<keyword evidence="2" id="KW-0808">Transferase</keyword>
<accession>A0A2S7T6U2</accession>
<dbReference type="OrthoDB" id="9805366at2"/>
<reference evidence="5" key="1">
    <citation type="submission" date="2016-11" db="EMBL/GenBank/DDBJ databases">
        <title>Trade-off between light-utilization and light-protection in marine flavobacteria.</title>
        <authorList>
            <person name="Kumagai Y."/>
            <person name="Yoshizawa S."/>
            <person name="Kogure K."/>
        </authorList>
    </citation>
    <scope>NUCLEOTIDE SEQUENCE [LARGE SCALE GENOMIC DNA]</scope>
    <source>
        <strain evidence="5">SG-18</strain>
    </source>
</reference>
<evidence type="ECO:0000259" key="3">
    <source>
        <dbReference type="Pfam" id="PF06722"/>
    </source>
</evidence>
<proteinExistence type="predicted"/>
<feature type="domain" description="Erythromycin biosynthesis protein CIII-like C-terminal" evidence="3">
    <location>
        <begin position="306"/>
        <end position="418"/>
    </location>
</feature>
<dbReference type="Proteomes" id="UP000239366">
    <property type="component" value="Unassembled WGS sequence"/>
</dbReference>
<protein>
    <recommendedName>
        <fullName evidence="3">Erythromycin biosynthesis protein CIII-like C-terminal domain-containing protein</fullName>
    </recommendedName>
</protein>
<dbReference type="CDD" id="cd03784">
    <property type="entry name" value="GT1_Gtf-like"/>
    <property type="match status" value="1"/>
</dbReference>
<dbReference type="PANTHER" id="PTHR48043:SF145">
    <property type="entry name" value="FI06409P-RELATED"/>
    <property type="match status" value="1"/>
</dbReference>